<dbReference type="Pfam" id="PF12294">
    <property type="entry name" value="DUF3626"/>
    <property type="match status" value="1"/>
</dbReference>
<evidence type="ECO:0000313" key="1">
    <source>
        <dbReference type="EMBL" id="KAJ5067237.1"/>
    </source>
</evidence>
<name>A0A9Q0L6H0_ANAIG</name>
<proteinExistence type="predicted"/>
<dbReference type="InterPro" id="IPR022074">
    <property type="entry name" value="DUF3626"/>
</dbReference>
<dbReference type="OrthoDB" id="5982664at2759"/>
<dbReference type="EMBL" id="JAPDFW010000131">
    <property type="protein sequence ID" value="KAJ5067237.1"/>
    <property type="molecule type" value="Genomic_DNA"/>
</dbReference>
<evidence type="ECO:0000313" key="2">
    <source>
        <dbReference type="Proteomes" id="UP001149090"/>
    </source>
</evidence>
<comment type="caution">
    <text evidence="1">The sequence shown here is derived from an EMBL/GenBank/DDBJ whole genome shotgun (WGS) entry which is preliminary data.</text>
</comment>
<protein>
    <submittedName>
        <fullName evidence="1">Uncharacterized protein</fullName>
    </submittedName>
</protein>
<dbReference type="Proteomes" id="UP001149090">
    <property type="component" value="Unassembled WGS sequence"/>
</dbReference>
<reference evidence="1" key="1">
    <citation type="submission" date="2022-10" db="EMBL/GenBank/DDBJ databases">
        <title>Novel sulphate-reducing endosymbionts in the free-living metamonad Anaeramoeba.</title>
        <authorList>
            <person name="Jerlstrom-Hultqvist J."/>
            <person name="Cepicka I."/>
            <person name="Gallot-Lavallee L."/>
            <person name="Salas-Leiva D."/>
            <person name="Curtis B.A."/>
            <person name="Zahonova K."/>
            <person name="Pipaliya S."/>
            <person name="Dacks J."/>
            <person name="Roger A.J."/>
        </authorList>
    </citation>
    <scope>NUCLEOTIDE SEQUENCE</scope>
    <source>
        <strain evidence="1">BMAN</strain>
    </source>
</reference>
<keyword evidence="2" id="KW-1185">Reference proteome</keyword>
<gene>
    <name evidence="1" type="ORF">M0811_13107</name>
</gene>
<dbReference type="OMA" id="HEITRIH"/>
<accession>A0A9Q0L6H0</accession>
<organism evidence="1 2">
    <name type="scientific">Anaeramoeba ignava</name>
    <name type="common">Anaerobic marine amoeba</name>
    <dbReference type="NCBI Taxonomy" id="1746090"/>
    <lineage>
        <taxon>Eukaryota</taxon>
        <taxon>Metamonada</taxon>
        <taxon>Anaeramoebidae</taxon>
        <taxon>Anaeramoeba</taxon>
    </lineage>
</organism>
<dbReference type="AlphaFoldDB" id="A0A9Q0L6H0"/>
<sequence length="231" mass="25929">MKYVVSQSKPKSEKTYPIVLTRIKGLGYIENELKKTLLYIRDEAPIISQVCSTTVLPKLVKDTHFRNLFEVGTGRGCTDQNARGGWENNLFNNIYKDAKPHERVKYGSLNIVNDPNGVQAAAGYGDSYLVFKNVRLRTTFASQDTSANPQLACCEYYTHVLSEYSDAELTALMDVANGYIPWHDSSVISSYKEIQIHGPILLKRDVKAIVISQNPSNEVCKNAERFATINN</sequence>